<reference evidence="3" key="1">
    <citation type="journal article" date="2009" name="Appl. Environ. Microbiol.">
        <title>Complete genome sequence of the chemolithoautotrophic marine magnetotactic coccus strain MC-1.</title>
        <authorList>
            <person name="Schubbe S."/>
            <person name="Williams T.J."/>
            <person name="Xie G."/>
            <person name="Kiss H.E."/>
            <person name="Brettin T.S."/>
            <person name="Martinez D."/>
            <person name="Ross C.A."/>
            <person name="Schuler D."/>
            <person name="Cox B.L."/>
            <person name="Nealson K.H."/>
            <person name="Bazylinski D.A."/>
        </authorList>
    </citation>
    <scope>NUCLEOTIDE SEQUENCE [LARGE SCALE GENOMIC DNA]</scope>
    <source>
        <strain evidence="3">ATCC BAA-1437 / JCM 17883 / MC-1</strain>
    </source>
</reference>
<dbReference type="STRING" id="156889.Mmc1_2911"/>
<dbReference type="Pfam" id="PF08291">
    <property type="entry name" value="Peptidase_M15_3"/>
    <property type="match status" value="1"/>
</dbReference>
<dbReference type="Gene3D" id="3.30.1380.10">
    <property type="match status" value="1"/>
</dbReference>
<accession>A0LBQ9</accession>
<dbReference type="SUPFAM" id="SSF55166">
    <property type="entry name" value="Hedgehog/DD-peptidase"/>
    <property type="match status" value="1"/>
</dbReference>
<keyword evidence="3" id="KW-1185">Reference proteome</keyword>
<evidence type="ECO:0000313" key="3">
    <source>
        <dbReference type="Proteomes" id="UP000002586"/>
    </source>
</evidence>
<dbReference type="EMBL" id="CP000471">
    <property type="protein sequence ID" value="ABK45402.1"/>
    <property type="molecule type" value="Genomic_DNA"/>
</dbReference>
<gene>
    <name evidence="2" type="ordered locus">Mmc1_2911</name>
</gene>
<sequence length="133" mass="14743">MKSMSEQHWPHFSHAELQCHCGCGRSVMDERFMARLEELRMAYGKPIIITSAYRCPNHNASVSTTGSNGPHTTGRAVDVQVSGEDAHTLMALAMHHGFTGIGVSQRGQHKSRFIHLDTLDAALGQPRPTIWSY</sequence>
<organism evidence="2 3">
    <name type="scientific">Magnetococcus marinus (strain ATCC BAA-1437 / JCM 17883 / MC-1)</name>
    <dbReference type="NCBI Taxonomy" id="156889"/>
    <lineage>
        <taxon>Bacteria</taxon>
        <taxon>Pseudomonadati</taxon>
        <taxon>Pseudomonadota</taxon>
        <taxon>Magnetococcia</taxon>
        <taxon>Magnetococcales</taxon>
        <taxon>Magnetococcaceae</taxon>
        <taxon>Magnetococcus</taxon>
    </lineage>
</organism>
<name>A0LBQ9_MAGMM</name>
<dbReference type="eggNOG" id="COG3108">
    <property type="taxonomic scope" value="Bacteria"/>
</dbReference>
<dbReference type="KEGG" id="mgm:Mmc1_2911"/>
<dbReference type="InterPro" id="IPR013230">
    <property type="entry name" value="Peptidase_M15A_C"/>
</dbReference>
<feature type="domain" description="Peptidase M15A C-terminal" evidence="1">
    <location>
        <begin position="10"/>
        <end position="117"/>
    </location>
</feature>
<evidence type="ECO:0000259" key="1">
    <source>
        <dbReference type="Pfam" id="PF08291"/>
    </source>
</evidence>
<dbReference type="AlphaFoldDB" id="A0LBQ9"/>
<proteinExistence type="predicted"/>
<dbReference type="InterPro" id="IPR009045">
    <property type="entry name" value="Zn_M74/Hedgehog-like"/>
</dbReference>
<protein>
    <submittedName>
        <fullName evidence="2">Peptidase M15A</fullName>
    </submittedName>
</protein>
<dbReference type="HOGENOM" id="CLU_124897_1_1_5"/>
<reference evidence="2 3" key="2">
    <citation type="journal article" date="2012" name="Int. J. Syst. Evol. Microbiol.">
        <title>Magnetococcus marinus gen. nov., sp. nov., a marine, magnetotactic bacterium that represents a novel lineage (Magnetococcaceae fam. nov.; Magnetococcales ord. nov.) at the base of the Alphaproteobacteria.</title>
        <authorList>
            <person name="Bazylinski D.A."/>
            <person name="Williams T.J."/>
            <person name="Lefevre C.T."/>
            <person name="Berg R.J."/>
            <person name="Zhang C.L."/>
            <person name="Bowser S.S."/>
            <person name="Dean A.J."/>
            <person name="Beveridge T.J."/>
        </authorList>
    </citation>
    <scope>NUCLEOTIDE SEQUENCE [LARGE SCALE GENOMIC DNA]</scope>
    <source>
        <strain evidence="3">ATCC BAA-1437 / JCM 17883 / MC-1</strain>
    </source>
</reference>
<dbReference type="Proteomes" id="UP000002586">
    <property type="component" value="Chromosome"/>
</dbReference>
<evidence type="ECO:0000313" key="2">
    <source>
        <dbReference type="EMBL" id="ABK45402.1"/>
    </source>
</evidence>